<evidence type="ECO:0000256" key="2">
    <source>
        <dbReference type="ARBA" id="ARBA00022884"/>
    </source>
</evidence>
<comment type="caution">
    <text evidence="6">The sequence shown here is derived from an EMBL/GenBank/DDBJ whole genome shotgun (WGS) entry which is preliminary data.</text>
</comment>
<sequence>ESDIYGDEFWSEKKTKSQRDELNTFSWDAGRDELDDLLADDLGSSFPKADLHKDEDDLGLGGPRHDFGLGDLGGGLDADFRFGGDDFDHRRDRDEGKGKGKGKSKDKSKEPREADPKQVFVANIGDAQEDELRAFFEQAGDVDRLKVLKNPDGTTKGIGFVTFRTEEQAQKALSFHNRPFEGGNIVVRLAHAGNKKGDKGDKGEGKGGRFEERDDRFEERRRPERPEKGKSKGRGKGQLGR</sequence>
<evidence type="ECO:0000313" key="7">
    <source>
        <dbReference type="Proteomes" id="UP001642484"/>
    </source>
</evidence>
<proteinExistence type="predicted"/>
<feature type="compositionally biased region" description="Basic and acidic residues" evidence="4">
    <location>
        <begin position="195"/>
        <end position="230"/>
    </location>
</feature>
<organism evidence="6 7">
    <name type="scientific">Durusdinium trenchii</name>
    <dbReference type="NCBI Taxonomy" id="1381693"/>
    <lineage>
        <taxon>Eukaryota</taxon>
        <taxon>Sar</taxon>
        <taxon>Alveolata</taxon>
        <taxon>Dinophyceae</taxon>
        <taxon>Suessiales</taxon>
        <taxon>Symbiodiniaceae</taxon>
        <taxon>Durusdinium</taxon>
    </lineage>
</organism>
<keyword evidence="2 3" id="KW-0694">RNA-binding</keyword>
<evidence type="ECO:0000313" key="6">
    <source>
        <dbReference type="EMBL" id="CAK9063318.1"/>
    </source>
</evidence>
<evidence type="ECO:0000256" key="1">
    <source>
        <dbReference type="ARBA" id="ARBA00022737"/>
    </source>
</evidence>
<dbReference type="Gene3D" id="3.30.70.330">
    <property type="match status" value="1"/>
</dbReference>
<dbReference type="PANTHER" id="PTHR23236">
    <property type="entry name" value="EUKARYOTIC TRANSLATION INITIATION FACTOR 4B/4H"/>
    <property type="match status" value="1"/>
</dbReference>
<dbReference type="SMART" id="SM00360">
    <property type="entry name" value="RRM"/>
    <property type="match status" value="1"/>
</dbReference>
<feature type="domain" description="RRM" evidence="5">
    <location>
        <begin position="117"/>
        <end position="192"/>
    </location>
</feature>
<keyword evidence="1" id="KW-0677">Repeat</keyword>
<evidence type="ECO:0000256" key="4">
    <source>
        <dbReference type="SAM" id="MobiDB-lite"/>
    </source>
</evidence>
<evidence type="ECO:0000259" key="5">
    <source>
        <dbReference type="PROSITE" id="PS50102"/>
    </source>
</evidence>
<dbReference type="Pfam" id="PF00076">
    <property type="entry name" value="RRM_1"/>
    <property type="match status" value="1"/>
</dbReference>
<name>A0ABP0NIP9_9DINO</name>
<dbReference type="PROSITE" id="PS50102">
    <property type="entry name" value="RRM"/>
    <property type="match status" value="1"/>
</dbReference>
<gene>
    <name evidence="6" type="ORF">CCMP2556_LOCUS31126</name>
</gene>
<dbReference type="SUPFAM" id="SSF54928">
    <property type="entry name" value="RNA-binding domain, RBD"/>
    <property type="match status" value="1"/>
</dbReference>
<feature type="region of interest" description="Disordered" evidence="4">
    <location>
        <begin position="83"/>
        <end position="119"/>
    </location>
</feature>
<dbReference type="InterPro" id="IPR000504">
    <property type="entry name" value="RRM_dom"/>
</dbReference>
<feature type="region of interest" description="Disordered" evidence="4">
    <location>
        <begin position="191"/>
        <end position="241"/>
    </location>
</feature>
<keyword evidence="7" id="KW-1185">Reference proteome</keyword>
<protein>
    <recommendedName>
        <fullName evidence="5">RRM domain-containing protein</fullName>
    </recommendedName>
</protein>
<reference evidence="6 7" key="1">
    <citation type="submission" date="2024-02" db="EMBL/GenBank/DDBJ databases">
        <authorList>
            <person name="Chen Y."/>
            <person name="Shah S."/>
            <person name="Dougan E. K."/>
            <person name="Thang M."/>
            <person name="Chan C."/>
        </authorList>
    </citation>
    <scope>NUCLEOTIDE SEQUENCE [LARGE SCALE GENOMIC DNA]</scope>
</reference>
<dbReference type="PANTHER" id="PTHR23236:SF119">
    <property type="entry name" value="NUCLEAR RNA-BINDING PROTEIN SART-3"/>
    <property type="match status" value="1"/>
</dbReference>
<feature type="compositionally biased region" description="Basic and acidic residues" evidence="4">
    <location>
        <begin position="83"/>
        <end position="116"/>
    </location>
</feature>
<accession>A0ABP0NIP9</accession>
<dbReference type="InterPro" id="IPR035979">
    <property type="entry name" value="RBD_domain_sf"/>
</dbReference>
<dbReference type="CDD" id="cd00590">
    <property type="entry name" value="RRM_SF"/>
    <property type="match status" value="1"/>
</dbReference>
<dbReference type="EMBL" id="CAXAMN010021779">
    <property type="protein sequence ID" value="CAK9063318.1"/>
    <property type="molecule type" value="Genomic_DNA"/>
</dbReference>
<dbReference type="InterPro" id="IPR012677">
    <property type="entry name" value="Nucleotide-bd_a/b_plait_sf"/>
</dbReference>
<feature type="region of interest" description="Disordered" evidence="4">
    <location>
        <begin position="45"/>
        <end position="66"/>
    </location>
</feature>
<dbReference type="Proteomes" id="UP001642484">
    <property type="component" value="Unassembled WGS sequence"/>
</dbReference>
<feature type="non-terminal residue" evidence="6">
    <location>
        <position position="1"/>
    </location>
</feature>
<evidence type="ECO:0000256" key="3">
    <source>
        <dbReference type="PROSITE-ProRule" id="PRU00176"/>
    </source>
</evidence>
<feature type="non-terminal residue" evidence="6">
    <location>
        <position position="241"/>
    </location>
</feature>